<dbReference type="InterPro" id="IPR050151">
    <property type="entry name" value="Class-I_Pyr_Nuc-Dis_Oxidored"/>
</dbReference>
<gene>
    <name evidence="19" type="ORF">JG30_09550</name>
</gene>
<evidence type="ECO:0000256" key="8">
    <source>
        <dbReference type="ARBA" id="ARBA00023002"/>
    </source>
</evidence>
<dbReference type="PANTHER" id="PTHR22912:SF217">
    <property type="entry name" value="DIHYDROLIPOYL DEHYDROGENASE"/>
    <property type="match status" value="1"/>
</dbReference>
<dbReference type="RefSeq" id="WP_046316641.1">
    <property type="nucleotide sequence ID" value="NZ_JBHSZT010000001.1"/>
</dbReference>
<proteinExistence type="inferred from homology"/>
<dbReference type="Proteomes" id="UP000033558">
    <property type="component" value="Unassembled WGS sequence"/>
</dbReference>
<evidence type="ECO:0000256" key="11">
    <source>
        <dbReference type="ARBA" id="ARBA00023284"/>
    </source>
</evidence>
<dbReference type="InterPro" id="IPR001100">
    <property type="entry name" value="Pyr_nuc-diS_OxRdtase"/>
</dbReference>
<dbReference type="GO" id="GO:0050660">
    <property type="term" value="F:flavin adenine dinucleotide binding"/>
    <property type="evidence" value="ECO:0007669"/>
    <property type="project" value="InterPro"/>
</dbReference>
<evidence type="ECO:0000256" key="2">
    <source>
        <dbReference type="ARBA" id="ARBA00007532"/>
    </source>
</evidence>
<evidence type="ECO:0000256" key="12">
    <source>
        <dbReference type="ARBA" id="ARBA00049187"/>
    </source>
</evidence>
<dbReference type="PANTHER" id="PTHR22912">
    <property type="entry name" value="DISULFIDE OXIDOREDUCTASE"/>
    <property type="match status" value="1"/>
</dbReference>
<evidence type="ECO:0000256" key="13">
    <source>
        <dbReference type="PIRSR" id="PIRSR000350-2"/>
    </source>
</evidence>
<dbReference type="InterPro" id="IPR012999">
    <property type="entry name" value="Pyr_OxRdtase_I_AS"/>
</dbReference>
<keyword evidence="7 14" id="KW-0274">FAD</keyword>
<dbReference type="PATRIC" id="fig|1218492.5.peg.1095"/>
<evidence type="ECO:0000256" key="14">
    <source>
        <dbReference type="PIRSR" id="PIRSR000350-3"/>
    </source>
</evidence>
<feature type="domain" description="FAD/NAD(P)-binding" evidence="18">
    <location>
        <begin position="4"/>
        <end position="311"/>
    </location>
</feature>
<dbReference type="InterPro" id="IPR006258">
    <property type="entry name" value="Lipoamide_DH"/>
</dbReference>
<dbReference type="InterPro" id="IPR036188">
    <property type="entry name" value="FAD/NAD-bd_sf"/>
</dbReference>
<keyword evidence="6 16" id="KW-0285">Flavoprotein</keyword>
<keyword evidence="11 16" id="KW-0676">Redox-active center</keyword>
<dbReference type="GO" id="GO:0004148">
    <property type="term" value="F:dihydrolipoyl dehydrogenase (NADH) activity"/>
    <property type="evidence" value="ECO:0007669"/>
    <property type="project" value="UniProtKB-EC"/>
</dbReference>
<keyword evidence="9 14" id="KW-0520">NAD</keyword>
<dbReference type="PRINTS" id="PR00411">
    <property type="entry name" value="PNDRDTASEI"/>
</dbReference>
<evidence type="ECO:0000259" key="17">
    <source>
        <dbReference type="Pfam" id="PF02852"/>
    </source>
</evidence>
<feature type="binding site" evidence="14">
    <location>
        <position position="50"/>
    </location>
    <ligand>
        <name>FAD</name>
        <dbReference type="ChEBI" id="CHEBI:57692"/>
    </ligand>
</feature>
<comment type="cofactor">
    <cofactor evidence="14 16">
        <name>FAD</name>
        <dbReference type="ChEBI" id="CHEBI:57692"/>
    </cofactor>
    <text evidence="14 16">Binds 1 FAD per subunit.</text>
</comment>
<dbReference type="STRING" id="1218492.JG30_09550"/>
<evidence type="ECO:0000256" key="7">
    <source>
        <dbReference type="ARBA" id="ARBA00022827"/>
    </source>
</evidence>
<evidence type="ECO:0000256" key="16">
    <source>
        <dbReference type="RuleBase" id="RU003692"/>
    </source>
</evidence>
<evidence type="ECO:0000259" key="18">
    <source>
        <dbReference type="Pfam" id="PF07992"/>
    </source>
</evidence>
<feature type="binding site" evidence="14">
    <location>
        <position position="296"/>
    </location>
    <ligand>
        <name>FAD</name>
        <dbReference type="ChEBI" id="CHEBI:57692"/>
    </ligand>
</feature>
<protein>
    <recommendedName>
        <fullName evidence="4 16">Dihydrolipoyl dehydrogenase</fullName>
        <ecNumber evidence="3 16">1.8.1.4</ecNumber>
    </recommendedName>
</protein>
<feature type="binding site" evidence="14">
    <location>
        <position position="197"/>
    </location>
    <ligand>
        <name>NAD(+)</name>
        <dbReference type="ChEBI" id="CHEBI:57540"/>
    </ligand>
</feature>
<organism evidence="19 20">
    <name type="scientific">Bombilactobacillus mellifer</name>
    <dbReference type="NCBI Taxonomy" id="1218492"/>
    <lineage>
        <taxon>Bacteria</taxon>
        <taxon>Bacillati</taxon>
        <taxon>Bacillota</taxon>
        <taxon>Bacilli</taxon>
        <taxon>Lactobacillales</taxon>
        <taxon>Lactobacillaceae</taxon>
        <taxon>Bombilactobacillus</taxon>
    </lineage>
</organism>
<dbReference type="Gene3D" id="3.50.50.60">
    <property type="entry name" value="FAD/NAD(P)-binding domain"/>
    <property type="match status" value="2"/>
</dbReference>
<evidence type="ECO:0000256" key="9">
    <source>
        <dbReference type="ARBA" id="ARBA00023027"/>
    </source>
</evidence>
<dbReference type="AlphaFoldDB" id="A0A0F4LWI1"/>
<evidence type="ECO:0000256" key="15">
    <source>
        <dbReference type="PIRSR" id="PIRSR000350-4"/>
    </source>
</evidence>
<feature type="active site" description="Proton acceptor" evidence="13">
    <location>
        <position position="429"/>
    </location>
</feature>
<dbReference type="PRINTS" id="PR00368">
    <property type="entry name" value="FADPNR"/>
</dbReference>
<keyword evidence="10" id="KW-1015">Disulfide bond</keyword>
<keyword evidence="14" id="KW-0547">Nucleotide-binding</keyword>
<feature type="domain" description="Pyridine nucleotide-disulphide oxidoreductase dimerisation" evidence="17">
    <location>
        <begin position="331"/>
        <end position="437"/>
    </location>
</feature>
<evidence type="ECO:0000256" key="1">
    <source>
        <dbReference type="ARBA" id="ARBA00004496"/>
    </source>
</evidence>
<feature type="disulfide bond" description="Redox-active" evidence="15">
    <location>
        <begin position="41"/>
        <end position="46"/>
    </location>
</feature>
<evidence type="ECO:0000313" key="20">
    <source>
        <dbReference type="Proteomes" id="UP000033558"/>
    </source>
</evidence>
<comment type="similarity">
    <text evidence="2 16">Belongs to the class-I pyridine nucleotide-disulfide oxidoreductase family.</text>
</comment>
<dbReference type="SUPFAM" id="SSF51905">
    <property type="entry name" value="FAD/NAD(P)-binding domain"/>
    <property type="match status" value="1"/>
</dbReference>
<dbReference type="InterPro" id="IPR016156">
    <property type="entry name" value="FAD/NAD-linked_Rdtase_dimer_sf"/>
</dbReference>
<dbReference type="HOGENOM" id="CLU_016755_0_3_9"/>
<dbReference type="GO" id="GO:0005737">
    <property type="term" value="C:cytoplasm"/>
    <property type="evidence" value="ECO:0007669"/>
    <property type="project" value="UniProtKB-SubCell"/>
</dbReference>
<dbReference type="EMBL" id="JXJQ01000008">
    <property type="protein sequence ID" value="KJY61901.1"/>
    <property type="molecule type" value="Genomic_DNA"/>
</dbReference>
<keyword evidence="5" id="KW-0963">Cytoplasm</keyword>
<keyword evidence="20" id="KW-1185">Reference proteome</keyword>
<sequence>MISYDLTVIGAGPGGYVAAVRAAQLGKKVAVVEKNQLGGTCLNMGCIPSKVYLQHAQWALTQKKSINYGFQIDVQKPDFAKLWDRKNQVVQTLQNGVSSLFRTNKVTYYNGTAKLISNHIVQVDDQKLNTQKILLATGSLPFVPPIAGLQEVDYETTDTFFNLQELPQQLVIIGGGVIAVELAFAMRPLGVEVSVIEVAPDILLTEDADARKLIKQQMQHLGMKIITAAKIQQVESQRVIVNGQTIPYDCLLVATGRKTDFRLPDQLQLKKDAKQKFVAVDSQYRTSVEDVYAIGDLIGGYQLAHVASREGLLAVANMFARPQAPLDKNLVPRGVYSFPEVASFGLSVAQAQHQYANVIVQKVPFANNAKALAADAPQGFIKLISEKEDHQILGAVIVGEHATELIQTILAVKNAEGTLDELAATVFAHPTLSEAIGDVTEQLLIP</sequence>
<name>A0A0F4LWI1_9LACO</name>
<dbReference type="PIRSF" id="PIRSF000350">
    <property type="entry name" value="Mercury_reductase_MerA"/>
    <property type="match status" value="1"/>
</dbReference>
<feature type="binding site" evidence="14">
    <location>
        <position position="256"/>
    </location>
    <ligand>
        <name>NAD(+)</name>
        <dbReference type="ChEBI" id="CHEBI:57540"/>
    </ligand>
</feature>
<dbReference type="EC" id="1.8.1.4" evidence="3 16"/>
<comment type="caution">
    <text evidence="19">The sequence shown here is derived from an EMBL/GenBank/DDBJ whole genome shotgun (WGS) entry which is preliminary data.</text>
</comment>
<evidence type="ECO:0000256" key="6">
    <source>
        <dbReference type="ARBA" id="ARBA00022630"/>
    </source>
</evidence>
<evidence type="ECO:0000256" key="4">
    <source>
        <dbReference type="ARBA" id="ARBA00016961"/>
    </source>
</evidence>
<evidence type="ECO:0000313" key="19">
    <source>
        <dbReference type="EMBL" id="KJY61901.1"/>
    </source>
</evidence>
<feature type="binding site" evidence="14">
    <location>
        <begin position="174"/>
        <end position="181"/>
    </location>
    <ligand>
        <name>NAD(+)</name>
        <dbReference type="ChEBI" id="CHEBI:57540"/>
    </ligand>
</feature>
<evidence type="ECO:0000256" key="3">
    <source>
        <dbReference type="ARBA" id="ARBA00012608"/>
    </source>
</evidence>
<dbReference type="InterPro" id="IPR023753">
    <property type="entry name" value="FAD/NAD-binding_dom"/>
</dbReference>
<dbReference type="PROSITE" id="PS00076">
    <property type="entry name" value="PYRIDINE_REDOX_1"/>
    <property type="match status" value="1"/>
</dbReference>
<dbReference type="InterPro" id="IPR004099">
    <property type="entry name" value="Pyr_nucl-diS_OxRdtase_dimer"/>
</dbReference>
<comment type="miscellaneous">
    <text evidence="16">The active site is a redox-active disulfide bond.</text>
</comment>
<accession>A0A0F4LWI1</accession>
<dbReference type="Pfam" id="PF02852">
    <property type="entry name" value="Pyr_redox_dim"/>
    <property type="match status" value="1"/>
</dbReference>
<keyword evidence="8 16" id="KW-0560">Oxidoreductase</keyword>
<dbReference type="SUPFAM" id="SSF55424">
    <property type="entry name" value="FAD/NAD-linked reductases, dimerisation (C-terminal) domain"/>
    <property type="match status" value="1"/>
</dbReference>
<evidence type="ECO:0000256" key="10">
    <source>
        <dbReference type="ARBA" id="ARBA00023157"/>
    </source>
</evidence>
<dbReference type="Pfam" id="PF07992">
    <property type="entry name" value="Pyr_redox_2"/>
    <property type="match status" value="1"/>
</dbReference>
<feature type="binding site" evidence="14">
    <location>
        <begin position="137"/>
        <end position="139"/>
    </location>
    <ligand>
        <name>FAD</name>
        <dbReference type="ChEBI" id="CHEBI:57692"/>
    </ligand>
</feature>
<reference evidence="19 20" key="1">
    <citation type="submission" date="2015-01" db="EMBL/GenBank/DDBJ databases">
        <title>Comparative genomics of the lactic acid bacteria isolated from the honey bee gut.</title>
        <authorList>
            <person name="Ellegaard K.M."/>
            <person name="Tamarit D."/>
            <person name="Javelind E."/>
            <person name="Olofsson T."/>
            <person name="Andersson S.G."/>
            <person name="Vasquez A."/>
        </authorList>
    </citation>
    <scope>NUCLEOTIDE SEQUENCE [LARGE SCALE GENOMIC DNA]</scope>
    <source>
        <strain evidence="19 20">Bin4</strain>
    </source>
</reference>
<comment type="subcellular location">
    <subcellularLocation>
        <location evidence="1">Cytoplasm</location>
    </subcellularLocation>
</comment>
<dbReference type="FunFam" id="3.30.390.30:FF:000001">
    <property type="entry name" value="Dihydrolipoyl dehydrogenase"/>
    <property type="match status" value="1"/>
</dbReference>
<dbReference type="GO" id="GO:0006103">
    <property type="term" value="P:2-oxoglutarate metabolic process"/>
    <property type="evidence" value="ECO:0007669"/>
    <property type="project" value="TreeGrafter"/>
</dbReference>
<comment type="catalytic activity">
    <reaction evidence="12 16">
        <text>N(6)-[(R)-dihydrolipoyl]-L-lysyl-[protein] + NAD(+) = N(6)-[(R)-lipoyl]-L-lysyl-[protein] + NADH + H(+)</text>
        <dbReference type="Rhea" id="RHEA:15045"/>
        <dbReference type="Rhea" id="RHEA-COMP:10474"/>
        <dbReference type="Rhea" id="RHEA-COMP:10475"/>
        <dbReference type="ChEBI" id="CHEBI:15378"/>
        <dbReference type="ChEBI" id="CHEBI:57540"/>
        <dbReference type="ChEBI" id="CHEBI:57945"/>
        <dbReference type="ChEBI" id="CHEBI:83099"/>
        <dbReference type="ChEBI" id="CHEBI:83100"/>
        <dbReference type="EC" id="1.8.1.4"/>
    </reaction>
</comment>
<dbReference type="OrthoDB" id="9800167at2"/>
<evidence type="ECO:0000256" key="5">
    <source>
        <dbReference type="ARBA" id="ARBA00022490"/>
    </source>
</evidence>
<dbReference type="Gene3D" id="3.30.390.30">
    <property type="match status" value="1"/>
</dbReference>
<dbReference type="NCBIfam" id="TIGR01350">
    <property type="entry name" value="lipoamide_DH"/>
    <property type="match status" value="1"/>
</dbReference>